<dbReference type="Proteomes" id="UP000032233">
    <property type="component" value="Unassembled WGS sequence"/>
</dbReference>
<name>A0A0D2JGU6_9BACT</name>
<dbReference type="OrthoDB" id="5405665at2"/>
<gene>
    <name evidence="1" type="ORF">X474_05585</name>
</gene>
<comment type="caution">
    <text evidence="1">The sequence shown here is derived from an EMBL/GenBank/DDBJ whole genome shotgun (WGS) entry which is preliminary data.</text>
</comment>
<accession>A0A0D2JGU6</accession>
<keyword evidence="2" id="KW-1185">Reference proteome</keyword>
<organism evidence="1 2">
    <name type="scientific">Dethiosulfatarculus sandiegensis</name>
    <dbReference type="NCBI Taxonomy" id="1429043"/>
    <lineage>
        <taxon>Bacteria</taxon>
        <taxon>Pseudomonadati</taxon>
        <taxon>Thermodesulfobacteriota</taxon>
        <taxon>Desulfarculia</taxon>
        <taxon>Desulfarculales</taxon>
        <taxon>Desulfarculaceae</taxon>
        <taxon>Dethiosulfatarculus</taxon>
    </lineage>
</organism>
<dbReference type="AlphaFoldDB" id="A0A0D2JGU6"/>
<dbReference type="RefSeq" id="WP_044347240.1">
    <property type="nucleotide sequence ID" value="NZ_AZAC01000005.1"/>
</dbReference>
<evidence type="ECO:0000313" key="1">
    <source>
        <dbReference type="EMBL" id="KIX14966.1"/>
    </source>
</evidence>
<dbReference type="InParanoid" id="A0A0D2JGU6"/>
<reference evidence="1 2" key="1">
    <citation type="submission" date="2013-11" db="EMBL/GenBank/DDBJ databases">
        <title>Metagenomic analysis of a methanogenic consortium involved in long chain n-alkane degradation.</title>
        <authorList>
            <person name="Davidova I.A."/>
            <person name="Callaghan A.V."/>
            <person name="Wawrik B."/>
            <person name="Pruitt S."/>
            <person name="Marks C."/>
            <person name="Duncan K.E."/>
            <person name="Suflita J.M."/>
        </authorList>
    </citation>
    <scope>NUCLEOTIDE SEQUENCE [LARGE SCALE GENOMIC DNA]</scope>
    <source>
        <strain evidence="1 2">SPR</strain>
    </source>
</reference>
<protein>
    <submittedName>
        <fullName evidence="1">Uncharacterized protein</fullName>
    </submittedName>
</protein>
<dbReference type="STRING" id="1429043.X474_05585"/>
<evidence type="ECO:0000313" key="2">
    <source>
        <dbReference type="Proteomes" id="UP000032233"/>
    </source>
</evidence>
<proteinExistence type="predicted"/>
<dbReference type="PATRIC" id="fig|1429043.3.peg.1191"/>
<sequence>MSRRVRDTLTLNLFNVPTPAPPLTGNLDLDVPLRTALADALKHADDDRHKIAAEMSRLTGREVSKFMLDAYTAESRQDHNFPFRYAAAFEQATGSYCLTNLLAQARGCEVLVGEDALFAELGRIEKMETELKQQKAALKRFMRRR</sequence>
<dbReference type="EMBL" id="AZAC01000005">
    <property type="protein sequence ID" value="KIX14966.1"/>
    <property type="molecule type" value="Genomic_DNA"/>
</dbReference>